<evidence type="ECO:0000313" key="1">
    <source>
        <dbReference type="EMBL" id="EFB31889.1"/>
    </source>
</evidence>
<dbReference type="EMBL" id="ACUZ02000031">
    <property type="protein sequence ID" value="EFB31889.1"/>
    <property type="molecule type" value="Genomic_DNA"/>
</dbReference>
<proteinExistence type="predicted"/>
<organism evidence="1 2">
    <name type="scientific">Segatella oris F0302</name>
    <dbReference type="NCBI Taxonomy" id="649760"/>
    <lineage>
        <taxon>Bacteria</taxon>
        <taxon>Pseudomonadati</taxon>
        <taxon>Bacteroidota</taxon>
        <taxon>Bacteroidia</taxon>
        <taxon>Bacteroidales</taxon>
        <taxon>Prevotellaceae</taxon>
        <taxon>Segatella</taxon>
    </lineage>
</organism>
<dbReference type="Proteomes" id="UP000004079">
    <property type="component" value="Unassembled WGS sequence"/>
</dbReference>
<protein>
    <submittedName>
        <fullName evidence="1">Uncharacterized protein</fullName>
    </submittedName>
</protein>
<evidence type="ECO:0000313" key="2">
    <source>
        <dbReference type="Proteomes" id="UP000004079"/>
    </source>
</evidence>
<comment type="caution">
    <text evidence="1">The sequence shown here is derived from an EMBL/GenBank/DDBJ whole genome shotgun (WGS) entry which is preliminary data.</text>
</comment>
<dbReference type="HOGENOM" id="CLU_2975542_0_0_10"/>
<accession>D1QRN2</accession>
<name>D1QRN2_9BACT</name>
<reference evidence="1 2" key="1">
    <citation type="submission" date="2009-11" db="EMBL/GenBank/DDBJ databases">
        <authorList>
            <person name="Weinstock G."/>
            <person name="Sodergren E."/>
            <person name="Clifton S."/>
            <person name="Fulton L."/>
            <person name="Fulton B."/>
            <person name="Courtney L."/>
            <person name="Fronick C."/>
            <person name="Harrison M."/>
            <person name="Strong C."/>
            <person name="Farmer C."/>
            <person name="Delahaunty K."/>
            <person name="Markovic C."/>
            <person name="Hall O."/>
            <person name="Minx P."/>
            <person name="Tomlinson C."/>
            <person name="Mitreva M."/>
            <person name="Nelson J."/>
            <person name="Hou S."/>
            <person name="Wollam A."/>
            <person name="Pepin K.H."/>
            <person name="Johnson M."/>
            <person name="Bhonagiri V."/>
            <person name="Nash W.E."/>
            <person name="Warren W."/>
            <person name="Chinwalla A."/>
            <person name="Mardis E.R."/>
            <person name="Wilson R.K."/>
        </authorList>
    </citation>
    <scope>NUCLEOTIDE SEQUENCE [LARGE SCALE GENOMIC DNA]</scope>
    <source>
        <strain evidence="1 2">F0302</strain>
    </source>
</reference>
<sequence length="58" mass="6915">MNCVRPPNRFAVYHRILKNICNNTYHLIRKNVTYSKIFFDILQCRLRQGGLKLDGKSF</sequence>
<dbReference type="AlphaFoldDB" id="D1QRN2"/>
<gene>
    <name evidence="1" type="ORF">HMPREF0971_01638</name>
</gene>